<feature type="compositionally biased region" description="Low complexity" evidence="7">
    <location>
        <begin position="405"/>
        <end position="429"/>
    </location>
</feature>
<dbReference type="AlphaFoldDB" id="A0AAX6FA50"/>
<dbReference type="GO" id="GO:0005634">
    <property type="term" value="C:nucleus"/>
    <property type="evidence" value="ECO:0007669"/>
    <property type="project" value="UniProtKB-SubCell"/>
</dbReference>
<comment type="subcellular location">
    <subcellularLocation>
        <location evidence="1">Nucleus</location>
    </subcellularLocation>
</comment>
<organism evidence="9 10">
    <name type="scientific">Iris pallida</name>
    <name type="common">Sweet iris</name>
    <dbReference type="NCBI Taxonomy" id="29817"/>
    <lineage>
        <taxon>Eukaryota</taxon>
        <taxon>Viridiplantae</taxon>
        <taxon>Streptophyta</taxon>
        <taxon>Embryophyta</taxon>
        <taxon>Tracheophyta</taxon>
        <taxon>Spermatophyta</taxon>
        <taxon>Magnoliopsida</taxon>
        <taxon>Liliopsida</taxon>
        <taxon>Asparagales</taxon>
        <taxon>Iridaceae</taxon>
        <taxon>Iridoideae</taxon>
        <taxon>Irideae</taxon>
        <taxon>Iris</taxon>
    </lineage>
</organism>
<evidence type="ECO:0000256" key="4">
    <source>
        <dbReference type="ARBA" id="ARBA00023163"/>
    </source>
</evidence>
<feature type="coiled-coil region" evidence="6">
    <location>
        <begin position="59"/>
        <end position="104"/>
    </location>
</feature>
<reference evidence="9" key="2">
    <citation type="submission" date="2023-04" db="EMBL/GenBank/DDBJ databases">
        <authorList>
            <person name="Bruccoleri R.E."/>
            <person name="Oakeley E.J."/>
            <person name="Faust A.-M."/>
            <person name="Dessus-Babus S."/>
            <person name="Altorfer M."/>
            <person name="Burckhardt D."/>
            <person name="Oertli M."/>
            <person name="Naumann U."/>
            <person name="Petersen F."/>
            <person name="Wong J."/>
        </authorList>
    </citation>
    <scope>NUCLEOTIDE SEQUENCE</scope>
    <source>
        <strain evidence="9">GSM-AAB239-AS_SAM_17_03QT</strain>
        <tissue evidence="9">Leaf</tissue>
    </source>
</reference>
<gene>
    <name evidence="9" type="ORF">M6B38_144535</name>
</gene>
<sequence>MRGIDLRNIHTHICGISTTLEKIIKTCALIFLSKKKKKKKKRLELFEMMMEKVCALEAMDAYVKALEEEKKKIVVFERELPLSLQLVAQAIESCRRQLEEGEQKQHVGGEELTTSEGPVLEEFIPLRLANSSSSGEESGGHGRDGKSCCNGGEGEADKKPDWLRSVQLWKEPEPPTVDVLRPIAVNAKRVGAGGAFHPFEREKNVKEAVVAAPASSTTDTNGGEEKEKESQSSQRKSRRCWSPELHRRFLHALEQLGGSHAATPKQIRELMKVDGLTNDEVKSHLQKYRLHTRRPTTGAVQSNNSSSSTSQTPQIVLIGGLWMPPPEYTAAPAAAAASASQPATDTTGAPSNRVYAPVASLPSELGSEQQLQQKKQLQTKRSPTGPLNSQGRCSGDDHSEDGERANSNSSATASSSQTTTSSPSVSSRQ</sequence>
<reference evidence="9" key="1">
    <citation type="journal article" date="2023" name="GigaByte">
        <title>Genome assembly of the bearded iris, Iris pallida Lam.</title>
        <authorList>
            <person name="Bruccoleri R.E."/>
            <person name="Oakeley E.J."/>
            <person name="Faust A.M.E."/>
            <person name="Altorfer M."/>
            <person name="Dessus-Babus S."/>
            <person name="Burckhardt D."/>
            <person name="Oertli M."/>
            <person name="Naumann U."/>
            <person name="Petersen F."/>
            <person name="Wong J."/>
        </authorList>
    </citation>
    <scope>NUCLEOTIDE SEQUENCE</scope>
    <source>
        <strain evidence="9">GSM-AAB239-AS_SAM_17_03QT</strain>
    </source>
</reference>
<evidence type="ECO:0000256" key="6">
    <source>
        <dbReference type="SAM" id="Coils"/>
    </source>
</evidence>
<dbReference type="InterPro" id="IPR044787">
    <property type="entry name" value="HHO5-like"/>
</dbReference>
<dbReference type="PROSITE" id="PS51294">
    <property type="entry name" value="HTH_MYB"/>
    <property type="match status" value="1"/>
</dbReference>
<feature type="region of interest" description="Disordered" evidence="7">
    <location>
        <begin position="333"/>
        <end position="429"/>
    </location>
</feature>
<evidence type="ECO:0000313" key="10">
    <source>
        <dbReference type="Proteomes" id="UP001140949"/>
    </source>
</evidence>
<dbReference type="FunFam" id="1.10.10.60:FF:000002">
    <property type="entry name" value="Myb family transcription factor"/>
    <property type="match status" value="1"/>
</dbReference>
<dbReference type="EMBL" id="JANAVB010030620">
    <property type="protein sequence ID" value="KAJ6813202.1"/>
    <property type="molecule type" value="Genomic_DNA"/>
</dbReference>
<proteinExistence type="predicted"/>
<dbReference type="PANTHER" id="PTHR31003">
    <property type="entry name" value="MYB FAMILY TRANSCRIPTION FACTOR"/>
    <property type="match status" value="1"/>
</dbReference>
<comment type="caution">
    <text evidence="9">The sequence shown here is derived from an EMBL/GenBank/DDBJ whole genome shotgun (WGS) entry which is preliminary data.</text>
</comment>
<dbReference type="Pfam" id="PF26575">
    <property type="entry name" value="HHO5_N"/>
    <property type="match status" value="1"/>
</dbReference>
<dbReference type="InterPro" id="IPR009057">
    <property type="entry name" value="Homeodomain-like_sf"/>
</dbReference>
<keyword evidence="4" id="KW-0804">Transcription</keyword>
<keyword evidence="3" id="KW-0238">DNA-binding</keyword>
<dbReference type="InterPro" id="IPR017930">
    <property type="entry name" value="Myb_dom"/>
</dbReference>
<dbReference type="PANTHER" id="PTHR31003:SF16">
    <property type="entry name" value="TRANSCRIPTION FACTOR HHO2"/>
    <property type="match status" value="1"/>
</dbReference>
<dbReference type="NCBIfam" id="TIGR01557">
    <property type="entry name" value="myb_SHAQKYF"/>
    <property type="match status" value="1"/>
</dbReference>
<evidence type="ECO:0000256" key="2">
    <source>
        <dbReference type="ARBA" id="ARBA00023015"/>
    </source>
</evidence>
<evidence type="ECO:0000256" key="3">
    <source>
        <dbReference type="ARBA" id="ARBA00023125"/>
    </source>
</evidence>
<evidence type="ECO:0000256" key="1">
    <source>
        <dbReference type="ARBA" id="ARBA00004123"/>
    </source>
</evidence>
<feature type="compositionally biased region" description="Low complexity" evidence="7">
    <location>
        <begin position="333"/>
        <end position="343"/>
    </location>
</feature>
<feature type="region of interest" description="Disordered" evidence="7">
    <location>
        <begin position="289"/>
        <end position="311"/>
    </location>
</feature>
<dbReference type="Pfam" id="PF00249">
    <property type="entry name" value="Myb_DNA-binding"/>
    <property type="match status" value="1"/>
</dbReference>
<keyword evidence="10" id="KW-1185">Reference proteome</keyword>
<feature type="compositionally biased region" description="Basic and acidic residues" evidence="7">
    <location>
        <begin position="394"/>
        <end position="404"/>
    </location>
</feature>
<feature type="compositionally biased region" description="Low complexity" evidence="7">
    <location>
        <begin position="301"/>
        <end position="311"/>
    </location>
</feature>
<dbReference type="GO" id="GO:0003677">
    <property type="term" value="F:DNA binding"/>
    <property type="evidence" value="ECO:0007669"/>
    <property type="project" value="UniProtKB-KW"/>
</dbReference>
<evidence type="ECO:0000259" key="8">
    <source>
        <dbReference type="PROSITE" id="PS51294"/>
    </source>
</evidence>
<name>A0AAX6FA50_IRIPA</name>
<evidence type="ECO:0000256" key="5">
    <source>
        <dbReference type="ARBA" id="ARBA00023242"/>
    </source>
</evidence>
<feature type="region of interest" description="Disordered" evidence="7">
    <location>
        <begin position="210"/>
        <end position="240"/>
    </location>
</feature>
<dbReference type="Proteomes" id="UP001140949">
    <property type="component" value="Unassembled WGS sequence"/>
</dbReference>
<dbReference type="SUPFAM" id="SSF46689">
    <property type="entry name" value="Homeodomain-like"/>
    <property type="match status" value="1"/>
</dbReference>
<dbReference type="InterPro" id="IPR006447">
    <property type="entry name" value="Myb_dom_plants"/>
</dbReference>
<evidence type="ECO:0000256" key="7">
    <source>
        <dbReference type="SAM" id="MobiDB-lite"/>
    </source>
</evidence>
<keyword evidence="2" id="KW-0805">Transcription regulation</keyword>
<dbReference type="GO" id="GO:0003700">
    <property type="term" value="F:DNA-binding transcription factor activity"/>
    <property type="evidence" value="ECO:0007669"/>
    <property type="project" value="InterPro"/>
</dbReference>
<keyword evidence="5" id="KW-0539">Nucleus</keyword>
<feature type="region of interest" description="Disordered" evidence="7">
    <location>
        <begin position="130"/>
        <end position="160"/>
    </location>
</feature>
<dbReference type="Gene3D" id="1.10.10.60">
    <property type="entry name" value="Homeodomain-like"/>
    <property type="match status" value="1"/>
</dbReference>
<protein>
    <submittedName>
        <fullName evidence="9">Myb family transcription factor EFM-like</fullName>
    </submittedName>
</protein>
<accession>A0AAX6FA50</accession>
<feature type="domain" description="HTH myb-type" evidence="8">
    <location>
        <begin position="233"/>
        <end position="293"/>
    </location>
</feature>
<keyword evidence="6" id="KW-0175">Coiled coil</keyword>
<dbReference type="InterPro" id="IPR058673">
    <property type="entry name" value="HHO5-like_N"/>
</dbReference>
<evidence type="ECO:0000313" key="9">
    <source>
        <dbReference type="EMBL" id="KAJ6813202.1"/>
    </source>
</evidence>
<feature type="compositionally biased region" description="Polar residues" evidence="7">
    <location>
        <begin position="379"/>
        <end position="392"/>
    </location>
</feature>
<dbReference type="InterPro" id="IPR001005">
    <property type="entry name" value="SANT/Myb"/>
</dbReference>